<accession>A0A396RKZ3</accession>
<protein>
    <submittedName>
        <fullName evidence="1">DUF481 domain-containing protein</fullName>
    </submittedName>
</protein>
<dbReference type="RefSeq" id="WP_118864501.1">
    <property type="nucleotide sequence ID" value="NZ_QWLV01000006.1"/>
</dbReference>
<proteinExistence type="predicted"/>
<dbReference type="SUPFAM" id="SSF56935">
    <property type="entry name" value="Porins"/>
    <property type="match status" value="1"/>
</dbReference>
<dbReference type="InterPro" id="IPR007433">
    <property type="entry name" value="DUF481"/>
</dbReference>
<comment type="caution">
    <text evidence="1">The sequence shown here is derived from an EMBL/GenBank/DDBJ whole genome shotgun (WGS) entry which is preliminary data.</text>
</comment>
<dbReference type="OrthoDB" id="7341471at2"/>
<keyword evidence="2" id="KW-1185">Reference proteome</keyword>
<dbReference type="EMBL" id="QWLV01000006">
    <property type="protein sequence ID" value="RHW16920.1"/>
    <property type="molecule type" value="Genomic_DNA"/>
</dbReference>
<evidence type="ECO:0000313" key="1">
    <source>
        <dbReference type="EMBL" id="RHW16920.1"/>
    </source>
</evidence>
<dbReference type="Proteomes" id="UP000266693">
    <property type="component" value="Unassembled WGS sequence"/>
</dbReference>
<dbReference type="AlphaFoldDB" id="A0A396RKZ3"/>
<organism evidence="1 2">
    <name type="scientific">Sphingomonas gilva</name>
    <dbReference type="NCBI Taxonomy" id="2305907"/>
    <lineage>
        <taxon>Bacteria</taxon>
        <taxon>Pseudomonadati</taxon>
        <taxon>Pseudomonadota</taxon>
        <taxon>Alphaproteobacteria</taxon>
        <taxon>Sphingomonadales</taxon>
        <taxon>Sphingomonadaceae</taxon>
        <taxon>Sphingomonas</taxon>
    </lineage>
</organism>
<evidence type="ECO:0000313" key="2">
    <source>
        <dbReference type="Proteomes" id="UP000266693"/>
    </source>
</evidence>
<gene>
    <name evidence="1" type="ORF">D1610_12330</name>
</gene>
<dbReference type="Pfam" id="PF04338">
    <property type="entry name" value="DUF481"/>
    <property type="match status" value="1"/>
</dbReference>
<sequence>MYRFAILPALLLNANAPDSSQIAQTEADLVAIDPGQGLPRAPRIEPARIPPEVRAMVDAALASGNEGEVNTIVKYAVKAAPDFTKEIRALANKWRDDREQQRVAHIRGASAFDLWNGRGEVGGFLTTGNTENVGLSAKFDLTREGLQWRHRVFANADYQESLGVVSRERYAVGYEPNYKFDDRLYAYGAVLYESDRFLGYFDRYSASAGVGYGLIRERDMSLDITIGPAFRQTNYTVEPLENSVGGRGSMDFNWNIARGLKFTQDASAYVHTINSTISATSGIEAKLIGPLSARLSYNLQYESVPAAGRTSVDTISRAALVYDF</sequence>
<name>A0A396RKZ3_9SPHN</name>
<reference evidence="1 2" key="1">
    <citation type="submission" date="2018-08" db="EMBL/GenBank/DDBJ databases">
        <title>The multiple taxonomic identification of Sphingomonas gilva.</title>
        <authorList>
            <person name="Zhu D."/>
            <person name="Zheng S."/>
        </authorList>
    </citation>
    <scope>NUCLEOTIDE SEQUENCE [LARGE SCALE GENOMIC DNA]</scope>
    <source>
        <strain evidence="1 2">ZDH117</strain>
    </source>
</reference>